<dbReference type="RefSeq" id="WP_302037824.1">
    <property type="nucleotide sequence ID" value="NZ_JAUKPO010000005.1"/>
</dbReference>
<comment type="caution">
    <text evidence="3">The sequence shown here is derived from an EMBL/GenBank/DDBJ whole genome shotgun (WGS) entry which is preliminary data.</text>
</comment>
<proteinExistence type="inferred from homology"/>
<dbReference type="InterPro" id="IPR023393">
    <property type="entry name" value="START-like_dom_sf"/>
</dbReference>
<dbReference type="SUPFAM" id="SSF55961">
    <property type="entry name" value="Bet v1-like"/>
    <property type="match status" value="1"/>
</dbReference>
<protein>
    <submittedName>
        <fullName evidence="3">SRPBCC domain-containing protein</fullName>
    </submittedName>
</protein>
<dbReference type="EMBL" id="JAUKPO010000005">
    <property type="protein sequence ID" value="MDO1447023.1"/>
    <property type="molecule type" value="Genomic_DNA"/>
</dbReference>
<evidence type="ECO:0000313" key="3">
    <source>
        <dbReference type="EMBL" id="MDO1447023.1"/>
    </source>
</evidence>
<gene>
    <name evidence="3" type="ORF">Q0590_12210</name>
</gene>
<evidence type="ECO:0000256" key="1">
    <source>
        <dbReference type="ARBA" id="ARBA00006817"/>
    </source>
</evidence>
<keyword evidence="4" id="KW-1185">Reference proteome</keyword>
<comment type="similarity">
    <text evidence="1">Belongs to the AHA1 family.</text>
</comment>
<organism evidence="3 4">
    <name type="scientific">Rhodocytophaga aerolata</name>
    <dbReference type="NCBI Taxonomy" id="455078"/>
    <lineage>
        <taxon>Bacteria</taxon>
        <taxon>Pseudomonadati</taxon>
        <taxon>Bacteroidota</taxon>
        <taxon>Cytophagia</taxon>
        <taxon>Cytophagales</taxon>
        <taxon>Rhodocytophagaceae</taxon>
        <taxon>Rhodocytophaga</taxon>
    </lineage>
</organism>
<evidence type="ECO:0000313" key="4">
    <source>
        <dbReference type="Proteomes" id="UP001168528"/>
    </source>
</evidence>
<dbReference type="InterPro" id="IPR013538">
    <property type="entry name" value="ASHA1/2-like_C"/>
</dbReference>
<name>A0ABT8R705_9BACT</name>
<feature type="domain" description="Activator of Hsp90 ATPase homologue 1/2-like C-terminal" evidence="2">
    <location>
        <begin position="15"/>
        <end position="112"/>
    </location>
</feature>
<evidence type="ECO:0000259" key="2">
    <source>
        <dbReference type="Pfam" id="PF08327"/>
    </source>
</evidence>
<sequence>MKDTNPITVQITINAALANVWSAWTTPQEVMHWNRPFSHWHCPVAEINLTEQGTFLLRMEAKDGSEGFDHAGQYDKILLHERIEYTTKEGRKSKILFTSDGNSTKVRETFEPDSSISFKEQRAFVDNILANFKKHVENR</sequence>
<dbReference type="Gene3D" id="3.30.530.20">
    <property type="match status" value="1"/>
</dbReference>
<dbReference type="Pfam" id="PF08327">
    <property type="entry name" value="AHSA1"/>
    <property type="match status" value="1"/>
</dbReference>
<reference evidence="3" key="1">
    <citation type="submission" date="2023-07" db="EMBL/GenBank/DDBJ databases">
        <title>The genome sequence of Rhodocytophaga aerolata KACC 12507.</title>
        <authorList>
            <person name="Zhang X."/>
        </authorList>
    </citation>
    <scope>NUCLEOTIDE SEQUENCE</scope>
    <source>
        <strain evidence="3">KACC 12507</strain>
    </source>
</reference>
<accession>A0ABT8R705</accession>
<dbReference type="Proteomes" id="UP001168528">
    <property type="component" value="Unassembled WGS sequence"/>
</dbReference>